<protein>
    <submittedName>
        <fullName evidence="1">Uncharacterized protein</fullName>
    </submittedName>
</protein>
<name>A0A498J500_MALDO</name>
<proteinExistence type="predicted"/>
<dbReference type="AlphaFoldDB" id="A0A498J500"/>
<evidence type="ECO:0000313" key="2">
    <source>
        <dbReference type="Proteomes" id="UP000290289"/>
    </source>
</evidence>
<gene>
    <name evidence="1" type="ORF">DVH24_006804</name>
</gene>
<dbReference type="Proteomes" id="UP000290289">
    <property type="component" value="Chromosome 8"/>
</dbReference>
<evidence type="ECO:0000313" key="1">
    <source>
        <dbReference type="EMBL" id="RXH90859.1"/>
    </source>
</evidence>
<dbReference type="EMBL" id="RDQH01000334">
    <property type="protein sequence ID" value="RXH90859.1"/>
    <property type="molecule type" value="Genomic_DNA"/>
</dbReference>
<comment type="caution">
    <text evidence="1">The sequence shown here is derived from an EMBL/GenBank/DDBJ whole genome shotgun (WGS) entry which is preliminary data.</text>
</comment>
<sequence length="76" mass="8408">MSPTVVPGGFLDGVRTLWGLKETGLVMSCCIKPEEPEGMRVNGGRDQQPPLPYCIHLFRDLQAVKTRTPNRQSPTV</sequence>
<accession>A0A498J500</accession>
<keyword evidence="2" id="KW-1185">Reference proteome</keyword>
<reference evidence="1 2" key="1">
    <citation type="submission" date="2018-10" db="EMBL/GenBank/DDBJ databases">
        <title>A high-quality apple genome assembly.</title>
        <authorList>
            <person name="Hu J."/>
        </authorList>
    </citation>
    <scope>NUCLEOTIDE SEQUENCE [LARGE SCALE GENOMIC DNA]</scope>
    <source>
        <strain evidence="2">cv. HFTH1</strain>
        <tissue evidence="1">Young leaf</tissue>
    </source>
</reference>
<organism evidence="1 2">
    <name type="scientific">Malus domestica</name>
    <name type="common">Apple</name>
    <name type="synonym">Pyrus malus</name>
    <dbReference type="NCBI Taxonomy" id="3750"/>
    <lineage>
        <taxon>Eukaryota</taxon>
        <taxon>Viridiplantae</taxon>
        <taxon>Streptophyta</taxon>
        <taxon>Embryophyta</taxon>
        <taxon>Tracheophyta</taxon>
        <taxon>Spermatophyta</taxon>
        <taxon>Magnoliopsida</taxon>
        <taxon>eudicotyledons</taxon>
        <taxon>Gunneridae</taxon>
        <taxon>Pentapetalae</taxon>
        <taxon>rosids</taxon>
        <taxon>fabids</taxon>
        <taxon>Rosales</taxon>
        <taxon>Rosaceae</taxon>
        <taxon>Amygdaloideae</taxon>
        <taxon>Maleae</taxon>
        <taxon>Malus</taxon>
    </lineage>
</organism>